<sequence length="144" mass="16301">MFDLWHSALAAIRETIIRTAGGWLSMIGVTAIRWIYWGTAALGFVVAFGPELGIPDATKRISWRHRRRGGGFFMTKLYHPLLEAGDWKQRKPNPKMALLGLAALGLVIMGLYLYAVGEPRSHLRLHCSRRASSFFAGRWIYRSN</sequence>
<reference evidence="2" key="1">
    <citation type="submission" date="2021-10" db="EMBL/GenBank/DDBJ databases">
        <authorList>
            <person name="Lyu M."/>
            <person name="Wang X."/>
            <person name="Meng X."/>
            <person name="Xu K."/>
        </authorList>
    </citation>
    <scope>NUCLEOTIDE SEQUENCE</scope>
    <source>
        <strain evidence="2">A6</strain>
    </source>
</reference>
<keyword evidence="3" id="KW-1185">Reference proteome</keyword>
<proteinExistence type="predicted"/>
<gene>
    <name evidence="2" type="ORF">LK996_16390</name>
</gene>
<protein>
    <submittedName>
        <fullName evidence="2">Uncharacterized protein</fullName>
    </submittedName>
</protein>
<feature type="transmembrane region" description="Helical" evidence="1">
    <location>
        <begin position="96"/>
        <end position="115"/>
    </location>
</feature>
<dbReference type="EMBL" id="JAJGAK010000006">
    <property type="protein sequence ID" value="MCC8364651.1"/>
    <property type="molecule type" value="Genomic_DNA"/>
</dbReference>
<organism evidence="2 3">
    <name type="scientific">Noviluteimonas lactosilytica</name>
    <dbReference type="NCBI Taxonomy" id="2888523"/>
    <lineage>
        <taxon>Bacteria</taxon>
        <taxon>Pseudomonadati</taxon>
        <taxon>Pseudomonadota</taxon>
        <taxon>Gammaproteobacteria</taxon>
        <taxon>Lysobacterales</taxon>
        <taxon>Lysobacteraceae</taxon>
        <taxon>Noviluteimonas</taxon>
    </lineage>
</organism>
<dbReference type="Proteomes" id="UP001165293">
    <property type="component" value="Unassembled WGS sequence"/>
</dbReference>
<name>A0ABS8JM02_9GAMM</name>
<keyword evidence="1" id="KW-1133">Transmembrane helix</keyword>
<dbReference type="RefSeq" id="WP_230528453.1">
    <property type="nucleotide sequence ID" value="NZ_JAJGAK010000006.1"/>
</dbReference>
<evidence type="ECO:0000313" key="2">
    <source>
        <dbReference type="EMBL" id="MCC8364651.1"/>
    </source>
</evidence>
<evidence type="ECO:0000313" key="3">
    <source>
        <dbReference type="Proteomes" id="UP001165293"/>
    </source>
</evidence>
<accession>A0ABS8JM02</accession>
<evidence type="ECO:0000256" key="1">
    <source>
        <dbReference type="SAM" id="Phobius"/>
    </source>
</evidence>
<keyword evidence="1" id="KW-0472">Membrane</keyword>
<keyword evidence="1" id="KW-0812">Transmembrane</keyword>
<comment type="caution">
    <text evidence="2">The sequence shown here is derived from an EMBL/GenBank/DDBJ whole genome shotgun (WGS) entry which is preliminary data.</text>
</comment>